<dbReference type="EnsemblProtists" id="HpaT813861">
    <property type="protein sequence ID" value="HpaP813861"/>
    <property type="gene ID" value="HpaG813861"/>
</dbReference>
<reference evidence="2" key="2">
    <citation type="submission" date="2015-06" db="UniProtKB">
        <authorList>
            <consortium name="EnsemblProtists"/>
        </authorList>
    </citation>
    <scope>IDENTIFICATION</scope>
    <source>
        <strain evidence="2">Emoy2</strain>
    </source>
</reference>
<dbReference type="HOGENOM" id="CLU_2255352_0_0_1"/>
<dbReference type="Proteomes" id="UP000011713">
    <property type="component" value="Unassembled WGS sequence"/>
</dbReference>
<accession>M4C444</accession>
<dbReference type="EMBL" id="JH598199">
    <property type="status" value="NOT_ANNOTATED_CDS"/>
    <property type="molecule type" value="Genomic_DNA"/>
</dbReference>
<organism evidence="2 3">
    <name type="scientific">Hyaloperonospora arabidopsidis (strain Emoy2)</name>
    <name type="common">Downy mildew agent</name>
    <name type="synonym">Peronospora arabidopsidis</name>
    <dbReference type="NCBI Taxonomy" id="559515"/>
    <lineage>
        <taxon>Eukaryota</taxon>
        <taxon>Sar</taxon>
        <taxon>Stramenopiles</taxon>
        <taxon>Oomycota</taxon>
        <taxon>Peronosporomycetes</taxon>
        <taxon>Peronosporales</taxon>
        <taxon>Peronosporaceae</taxon>
        <taxon>Hyaloperonospora</taxon>
    </lineage>
</organism>
<feature type="compositionally biased region" description="Basic and acidic residues" evidence="1">
    <location>
        <begin position="1"/>
        <end position="12"/>
    </location>
</feature>
<feature type="compositionally biased region" description="Polar residues" evidence="1">
    <location>
        <begin position="18"/>
        <end position="28"/>
    </location>
</feature>
<dbReference type="AlphaFoldDB" id="M4C444"/>
<dbReference type="VEuPathDB" id="FungiDB:HpaG813862"/>
<sequence length="104" mass="11647">MHHTIAETRLDCSGHASGPSTSIETGTTRIMIRRRPRWVCRRNTMAVAMGPSNLLGKLQYYVRRGERRRCLSSTSSSKNADHKEQFVRASVEEGMETAVGSKPL</sequence>
<protein>
    <submittedName>
        <fullName evidence="2">Uncharacterized protein</fullName>
    </submittedName>
</protein>
<evidence type="ECO:0000256" key="1">
    <source>
        <dbReference type="SAM" id="MobiDB-lite"/>
    </source>
</evidence>
<dbReference type="EnsemblProtists" id="HpaT813862">
    <property type="protein sequence ID" value="HpaP813862"/>
    <property type="gene ID" value="HpaG813862"/>
</dbReference>
<feature type="region of interest" description="Disordered" evidence="1">
    <location>
        <begin position="1"/>
        <end position="28"/>
    </location>
</feature>
<name>M4C444_HYAAE</name>
<reference evidence="3" key="1">
    <citation type="journal article" date="2010" name="Science">
        <title>Signatures of adaptation to obligate biotrophy in the Hyaloperonospora arabidopsidis genome.</title>
        <authorList>
            <person name="Baxter L."/>
            <person name="Tripathy S."/>
            <person name="Ishaque N."/>
            <person name="Boot N."/>
            <person name="Cabral A."/>
            <person name="Kemen E."/>
            <person name="Thines M."/>
            <person name="Ah-Fong A."/>
            <person name="Anderson R."/>
            <person name="Badejoko W."/>
            <person name="Bittner-Eddy P."/>
            <person name="Boore J.L."/>
            <person name="Chibucos M.C."/>
            <person name="Coates M."/>
            <person name="Dehal P."/>
            <person name="Delehaunty K."/>
            <person name="Dong S."/>
            <person name="Downton P."/>
            <person name="Dumas B."/>
            <person name="Fabro G."/>
            <person name="Fronick C."/>
            <person name="Fuerstenberg S.I."/>
            <person name="Fulton L."/>
            <person name="Gaulin E."/>
            <person name="Govers F."/>
            <person name="Hughes L."/>
            <person name="Humphray S."/>
            <person name="Jiang R.H."/>
            <person name="Judelson H."/>
            <person name="Kamoun S."/>
            <person name="Kyung K."/>
            <person name="Meijer H."/>
            <person name="Minx P."/>
            <person name="Morris P."/>
            <person name="Nelson J."/>
            <person name="Phuntumart V."/>
            <person name="Qutob D."/>
            <person name="Rehmany A."/>
            <person name="Rougon-Cardoso A."/>
            <person name="Ryden P."/>
            <person name="Torto-Alalibo T."/>
            <person name="Studholme D."/>
            <person name="Wang Y."/>
            <person name="Win J."/>
            <person name="Wood J."/>
            <person name="Clifton S.W."/>
            <person name="Rogers J."/>
            <person name="Van den Ackerveken G."/>
            <person name="Jones J.D."/>
            <person name="McDowell J.M."/>
            <person name="Beynon J."/>
            <person name="Tyler B.M."/>
        </authorList>
    </citation>
    <scope>NUCLEOTIDE SEQUENCE [LARGE SCALE GENOMIC DNA]</scope>
    <source>
        <strain evidence="3">Emoy2</strain>
    </source>
</reference>
<keyword evidence="3" id="KW-1185">Reference proteome</keyword>
<evidence type="ECO:0000313" key="2">
    <source>
        <dbReference type="EnsemblProtists" id="HpaP813862"/>
    </source>
</evidence>
<dbReference type="InParanoid" id="M4C444"/>
<evidence type="ECO:0000313" key="3">
    <source>
        <dbReference type="Proteomes" id="UP000011713"/>
    </source>
</evidence>
<proteinExistence type="predicted"/>
<feature type="region of interest" description="Disordered" evidence="1">
    <location>
        <begin position="71"/>
        <end position="104"/>
    </location>
</feature>